<dbReference type="CTD" id="34652"/>
<feature type="chain" id="PRO_5026648197" evidence="2">
    <location>
        <begin position="21"/>
        <end position="230"/>
    </location>
</feature>
<dbReference type="GeneID" id="117234375"/>
<protein>
    <submittedName>
        <fullName evidence="4">Icarapin-like</fullName>
    </submittedName>
</protein>
<name>A0A6J3KHK7_9HYME</name>
<accession>A0A6J3KHK7</accession>
<dbReference type="Proteomes" id="UP000504631">
    <property type="component" value="Unplaced"/>
</dbReference>
<sequence length="230" mass="25245">MKTFAEVLLVAACFVAYTHSFPGARNADTSDKNNVDTVVVLPSDVGSQMMSAAFDFPDVSFDSDSDSLESSTWNWNRLFRSNFLDGWYSSLQAHMKRIRDQMAGILSRIPGDGVVNWSKIPEGANTTSTTKIINGHVLTINETTYTDGDDEYSTLIRVRVIDVRPQNETLLQTESEADAEITTLPTVTGTGGTTGTDTSKVDRTTPSRSVETVEEFDNEIPKNQVDTLTA</sequence>
<keyword evidence="2" id="KW-0732">Signal</keyword>
<feature type="region of interest" description="Disordered" evidence="1">
    <location>
        <begin position="185"/>
        <end position="230"/>
    </location>
</feature>
<organism evidence="3 4">
    <name type="scientific">Bombus vosnesenskii</name>
    <dbReference type="NCBI Taxonomy" id="207650"/>
    <lineage>
        <taxon>Eukaryota</taxon>
        <taxon>Metazoa</taxon>
        <taxon>Ecdysozoa</taxon>
        <taxon>Arthropoda</taxon>
        <taxon>Hexapoda</taxon>
        <taxon>Insecta</taxon>
        <taxon>Pterygota</taxon>
        <taxon>Neoptera</taxon>
        <taxon>Endopterygota</taxon>
        <taxon>Hymenoptera</taxon>
        <taxon>Apocrita</taxon>
        <taxon>Aculeata</taxon>
        <taxon>Apoidea</taxon>
        <taxon>Anthophila</taxon>
        <taxon>Apidae</taxon>
        <taxon>Bombus</taxon>
        <taxon>Pyrobombus</taxon>
    </lineage>
</organism>
<proteinExistence type="predicted"/>
<evidence type="ECO:0000313" key="4">
    <source>
        <dbReference type="RefSeq" id="XP_033351394.1"/>
    </source>
</evidence>
<feature type="signal peptide" evidence="2">
    <location>
        <begin position="1"/>
        <end position="20"/>
    </location>
</feature>
<dbReference type="KEGG" id="bvk:117234375"/>
<gene>
    <name evidence="4" type="primary">LOC117234375</name>
</gene>
<dbReference type="RefSeq" id="XP_033351394.1">
    <property type="nucleotide sequence ID" value="XM_033495503.1"/>
</dbReference>
<dbReference type="AlphaFoldDB" id="A0A6J3KHK7"/>
<reference evidence="4" key="1">
    <citation type="submission" date="2025-08" db="UniProtKB">
        <authorList>
            <consortium name="RefSeq"/>
        </authorList>
    </citation>
    <scope>IDENTIFICATION</scope>
    <source>
        <tissue evidence="4">Muscle</tissue>
    </source>
</reference>
<evidence type="ECO:0000256" key="1">
    <source>
        <dbReference type="SAM" id="MobiDB-lite"/>
    </source>
</evidence>
<evidence type="ECO:0000313" key="3">
    <source>
        <dbReference type="Proteomes" id="UP000504631"/>
    </source>
</evidence>
<keyword evidence="3" id="KW-1185">Reference proteome</keyword>
<evidence type="ECO:0000256" key="2">
    <source>
        <dbReference type="SAM" id="SignalP"/>
    </source>
</evidence>